<dbReference type="Proteomes" id="UP000821853">
    <property type="component" value="Chromosome 3"/>
</dbReference>
<evidence type="ECO:0000313" key="6">
    <source>
        <dbReference type="Proteomes" id="UP000821853"/>
    </source>
</evidence>
<dbReference type="InterPro" id="IPR009057">
    <property type="entry name" value="Homeodomain-like_sf"/>
</dbReference>
<dbReference type="PROSITE" id="PS51253">
    <property type="entry name" value="HTH_CENPB"/>
    <property type="match status" value="1"/>
</dbReference>
<dbReference type="OrthoDB" id="6430249at2759"/>
<reference evidence="5 6" key="1">
    <citation type="journal article" date="2020" name="Cell">
        <title>Large-Scale Comparative Analyses of Tick Genomes Elucidate Their Genetic Diversity and Vector Capacities.</title>
        <authorList>
            <consortium name="Tick Genome and Microbiome Consortium (TIGMIC)"/>
            <person name="Jia N."/>
            <person name="Wang J."/>
            <person name="Shi W."/>
            <person name="Du L."/>
            <person name="Sun Y."/>
            <person name="Zhan W."/>
            <person name="Jiang J.F."/>
            <person name="Wang Q."/>
            <person name="Zhang B."/>
            <person name="Ji P."/>
            <person name="Bell-Sakyi L."/>
            <person name="Cui X.M."/>
            <person name="Yuan T.T."/>
            <person name="Jiang B.G."/>
            <person name="Yang W.F."/>
            <person name="Lam T.T."/>
            <person name="Chang Q.C."/>
            <person name="Ding S.J."/>
            <person name="Wang X.J."/>
            <person name="Zhu J.G."/>
            <person name="Ruan X.D."/>
            <person name="Zhao L."/>
            <person name="Wei J.T."/>
            <person name="Ye R.Z."/>
            <person name="Que T.C."/>
            <person name="Du C.H."/>
            <person name="Zhou Y.H."/>
            <person name="Cheng J.X."/>
            <person name="Dai P.F."/>
            <person name="Guo W.B."/>
            <person name="Han X.H."/>
            <person name="Huang E.J."/>
            <person name="Li L.F."/>
            <person name="Wei W."/>
            <person name="Gao Y.C."/>
            <person name="Liu J.Z."/>
            <person name="Shao H.Z."/>
            <person name="Wang X."/>
            <person name="Wang C.C."/>
            <person name="Yang T.C."/>
            <person name="Huo Q.B."/>
            <person name="Li W."/>
            <person name="Chen H.Y."/>
            <person name="Chen S.E."/>
            <person name="Zhou L.G."/>
            <person name="Ni X.B."/>
            <person name="Tian J.H."/>
            <person name="Sheng Y."/>
            <person name="Liu T."/>
            <person name="Pan Y.S."/>
            <person name="Xia L.Y."/>
            <person name="Li J."/>
            <person name="Zhao F."/>
            <person name="Cao W.C."/>
        </authorList>
    </citation>
    <scope>NUCLEOTIDE SEQUENCE [LARGE SCALE GENOMIC DNA]</scope>
    <source>
        <strain evidence="5">HaeL-2018</strain>
    </source>
</reference>
<dbReference type="Pfam" id="PF03221">
    <property type="entry name" value="HTH_Tnp_Tc5"/>
    <property type="match status" value="1"/>
</dbReference>
<dbReference type="Gene3D" id="1.10.10.60">
    <property type="entry name" value="Homeodomain-like"/>
    <property type="match status" value="1"/>
</dbReference>
<evidence type="ECO:0000256" key="2">
    <source>
        <dbReference type="ARBA" id="ARBA00023125"/>
    </source>
</evidence>
<feature type="domain" description="HTH CENPB-type" evidence="4">
    <location>
        <begin position="6"/>
        <end position="77"/>
    </location>
</feature>
<gene>
    <name evidence="5" type="ORF">HPB48_017726</name>
</gene>
<feature type="compositionally biased region" description="Polar residues" evidence="3">
    <location>
        <begin position="136"/>
        <end position="147"/>
    </location>
</feature>
<dbReference type="VEuPathDB" id="VectorBase:HLOH_060315"/>
<dbReference type="SUPFAM" id="SSF46689">
    <property type="entry name" value="Homeodomain-like"/>
    <property type="match status" value="1"/>
</dbReference>
<comment type="subcellular location">
    <subcellularLocation>
        <location evidence="1">Nucleus</location>
    </subcellularLocation>
</comment>
<comment type="caution">
    <text evidence="5">The sequence shown here is derived from an EMBL/GenBank/DDBJ whole genome shotgun (WGS) entry which is preliminary data.</text>
</comment>
<keyword evidence="6" id="KW-1185">Reference proteome</keyword>
<evidence type="ECO:0000313" key="5">
    <source>
        <dbReference type="EMBL" id="KAH9369374.1"/>
    </source>
</evidence>
<keyword evidence="2" id="KW-0238">DNA-binding</keyword>
<sequence length="147" mass="16764">MSVRRKDKTGPRSEVWGTGGSNFEWFKQARASAINFDRSILGKRAMEMNEMLSTKNFTASNEWTGRFRARHGISYRQVDREAASVHPADIENWVILLPAIINAYDPKIMNAYDPTAYQQPTKSGRRHHEKIRSETKSTQGACENAQC</sequence>
<dbReference type="SMART" id="SM00674">
    <property type="entry name" value="CENPB"/>
    <property type="match status" value="1"/>
</dbReference>
<evidence type="ECO:0000259" key="4">
    <source>
        <dbReference type="PROSITE" id="PS51253"/>
    </source>
</evidence>
<dbReference type="AlphaFoldDB" id="A0A9J6FTA8"/>
<dbReference type="EMBL" id="JABSTR010000005">
    <property type="protein sequence ID" value="KAH9369374.1"/>
    <property type="molecule type" value="Genomic_DNA"/>
</dbReference>
<protein>
    <recommendedName>
        <fullName evidence="4">HTH CENPB-type domain-containing protein</fullName>
    </recommendedName>
</protein>
<dbReference type="GO" id="GO:0005634">
    <property type="term" value="C:nucleus"/>
    <property type="evidence" value="ECO:0007669"/>
    <property type="project" value="UniProtKB-SubCell"/>
</dbReference>
<name>A0A9J6FTA8_HAELO</name>
<organism evidence="5 6">
    <name type="scientific">Haemaphysalis longicornis</name>
    <name type="common">Bush tick</name>
    <dbReference type="NCBI Taxonomy" id="44386"/>
    <lineage>
        <taxon>Eukaryota</taxon>
        <taxon>Metazoa</taxon>
        <taxon>Ecdysozoa</taxon>
        <taxon>Arthropoda</taxon>
        <taxon>Chelicerata</taxon>
        <taxon>Arachnida</taxon>
        <taxon>Acari</taxon>
        <taxon>Parasitiformes</taxon>
        <taxon>Ixodida</taxon>
        <taxon>Ixodoidea</taxon>
        <taxon>Ixodidae</taxon>
        <taxon>Haemaphysalinae</taxon>
        <taxon>Haemaphysalis</taxon>
    </lineage>
</organism>
<dbReference type="GO" id="GO:0003677">
    <property type="term" value="F:DNA binding"/>
    <property type="evidence" value="ECO:0007669"/>
    <property type="project" value="UniProtKB-KW"/>
</dbReference>
<evidence type="ECO:0000256" key="3">
    <source>
        <dbReference type="SAM" id="MobiDB-lite"/>
    </source>
</evidence>
<accession>A0A9J6FTA8</accession>
<dbReference type="InterPro" id="IPR006600">
    <property type="entry name" value="HTH_CenpB_DNA-bd_dom"/>
</dbReference>
<proteinExistence type="predicted"/>
<evidence type="ECO:0000256" key="1">
    <source>
        <dbReference type="ARBA" id="ARBA00004123"/>
    </source>
</evidence>
<feature type="region of interest" description="Disordered" evidence="3">
    <location>
        <begin position="116"/>
        <end position="147"/>
    </location>
</feature>